<dbReference type="STRING" id="1514904.SU32_10885"/>
<name>A0A0N0VLA5_9HYPH</name>
<feature type="signal peptide" evidence="1">
    <location>
        <begin position="1"/>
        <end position="24"/>
    </location>
</feature>
<keyword evidence="3" id="KW-1185">Reference proteome</keyword>
<protein>
    <submittedName>
        <fullName evidence="2">Signal peptide protein</fullName>
    </submittedName>
</protein>
<dbReference type="OrthoDB" id="7915172at2"/>
<dbReference type="Proteomes" id="UP000038011">
    <property type="component" value="Unassembled WGS sequence"/>
</dbReference>
<evidence type="ECO:0000313" key="3">
    <source>
        <dbReference type="Proteomes" id="UP000038011"/>
    </source>
</evidence>
<organism evidence="2 3">
    <name type="scientific">Ahrensia marina</name>
    <dbReference type="NCBI Taxonomy" id="1514904"/>
    <lineage>
        <taxon>Bacteria</taxon>
        <taxon>Pseudomonadati</taxon>
        <taxon>Pseudomonadota</taxon>
        <taxon>Alphaproteobacteria</taxon>
        <taxon>Hyphomicrobiales</taxon>
        <taxon>Ahrensiaceae</taxon>
        <taxon>Ahrensia</taxon>
    </lineage>
</organism>
<dbReference type="EMBL" id="JXMU01000015">
    <property type="protein sequence ID" value="KPB00918.1"/>
    <property type="molecule type" value="Genomic_DNA"/>
</dbReference>
<proteinExistence type="predicted"/>
<gene>
    <name evidence="2" type="ORF">SU32_10885</name>
</gene>
<evidence type="ECO:0000313" key="2">
    <source>
        <dbReference type="EMBL" id="KPB00918.1"/>
    </source>
</evidence>
<comment type="caution">
    <text evidence="2">The sequence shown here is derived from an EMBL/GenBank/DDBJ whole genome shotgun (WGS) entry which is preliminary data.</text>
</comment>
<feature type="chain" id="PRO_5005861228" evidence="1">
    <location>
        <begin position="25"/>
        <end position="177"/>
    </location>
</feature>
<dbReference type="AlphaFoldDB" id="A0A0N0VLA5"/>
<dbReference type="RefSeq" id="WP_053999397.1">
    <property type="nucleotide sequence ID" value="NZ_JXMU01000015.1"/>
</dbReference>
<sequence>MFVRLVASCLSIAAIATTSLPAHADTARDAKFLNKIEGSWRGPGEIVAGKYKGTKFTCSLDGSTPAKTLGMSLKGECRVGIFSQKMEATVTRKGKTYKGSFLDGALGEGLDVTAGNVTRDRIVLTLKRKELNGAMLARLANDNKLNVTVSVRVGEDLVPVIGMSLNRIDNMAVGSIK</sequence>
<keyword evidence="1" id="KW-0732">Signal</keyword>
<reference evidence="2 3" key="1">
    <citation type="submission" date="2015-01" db="EMBL/GenBank/DDBJ databases">
        <title>Ahrensia donghaiensis sp. nov., a novel dimethylsulphoniopropionate-cleavage bacterium isolated from seawater and emended descriptions of the genus Ahrensia and Ahrensia kielensis.</title>
        <authorList>
            <person name="Liu J."/>
        </authorList>
    </citation>
    <scope>NUCLEOTIDE SEQUENCE [LARGE SCALE GENOMIC DNA]</scope>
    <source>
        <strain evidence="2 3">LZD062</strain>
    </source>
</reference>
<accession>A0A0N0VLA5</accession>
<evidence type="ECO:0000256" key="1">
    <source>
        <dbReference type="SAM" id="SignalP"/>
    </source>
</evidence>
<dbReference type="PATRIC" id="fig|1514904.3.peg.1017"/>